<sequence>MDAGAVDLGDLEADLAVVDEDAFAGGDVVGEADVGGAAHAAVAFGAVFDGDGEGVAAFKEYGAFGEAAEPDFRALKVGEDADAAAGLVGGLSDPVVALLVFDVSAVAEVEAGYVHSGVDQAFDLVVRVGGGPKGTDDLCSAHGSEPMSYRWVENWACVTTQQTLHEALLTSVELCGGALR</sequence>
<organism evidence="1 2">
    <name type="scientific">Streptomyces lomondensis</name>
    <dbReference type="NCBI Taxonomy" id="68229"/>
    <lineage>
        <taxon>Bacteria</taxon>
        <taxon>Bacillati</taxon>
        <taxon>Actinomycetota</taxon>
        <taxon>Actinomycetes</taxon>
        <taxon>Kitasatosporales</taxon>
        <taxon>Streptomycetaceae</taxon>
        <taxon>Streptomyces</taxon>
    </lineage>
</organism>
<protein>
    <submittedName>
        <fullName evidence="1">Uncharacterized protein</fullName>
    </submittedName>
</protein>
<keyword evidence="2" id="KW-1185">Reference proteome</keyword>
<name>A0ABQ2WXU0_9ACTN</name>
<proteinExistence type="predicted"/>
<reference evidence="2" key="1">
    <citation type="journal article" date="2019" name="Int. J. Syst. Evol. Microbiol.">
        <title>The Global Catalogue of Microorganisms (GCM) 10K type strain sequencing project: providing services to taxonomists for standard genome sequencing and annotation.</title>
        <authorList>
            <consortium name="The Broad Institute Genomics Platform"/>
            <consortium name="The Broad Institute Genome Sequencing Center for Infectious Disease"/>
            <person name="Wu L."/>
            <person name="Ma J."/>
        </authorList>
    </citation>
    <scope>NUCLEOTIDE SEQUENCE [LARGE SCALE GENOMIC DNA]</scope>
    <source>
        <strain evidence="2">JCM 4866</strain>
    </source>
</reference>
<comment type="caution">
    <text evidence="1">The sequence shown here is derived from an EMBL/GenBank/DDBJ whole genome shotgun (WGS) entry which is preliminary data.</text>
</comment>
<dbReference type="Proteomes" id="UP000617743">
    <property type="component" value="Unassembled WGS sequence"/>
</dbReference>
<gene>
    <name evidence="1" type="ORF">GCM10010383_12010</name>
</gene>
<evidence type="ECO:0000313" key="1">
    <source>
        <dbReference type="EMBL" id="GGW84700.1"/>
    </source>
</evidence>
<evidence type="ECO:0000313" key="2">
    <source>
        <dbReference type="Proteomes" id="UP000617743"/>
    </source>
</evidence>
<accession>A0ABQ2WXU0</accession>
<dbReference type="EMBL" id="BMWC01000001">
    <property type="protein sequence ID" value="GGW84700.1"/>
    <property type="molecule type" value="Genomic_DNA"/>
</dbReference>